<dbReference type="SUPFAM" id="SSF53720">
    <property type="entry name" value="ALDH-like"/>
    <property type="match status" value="3"/>
</dbReference>
<dbReference type="Gene3D" id="3.40.309.10">
    <property type="entry name" value="Aldehyde Dehydrogenase, Chain A, domain 2"/>
    <property type="match status" value="3"/>
</dbReference>
<dbReference type="InterPro" id="IPR016160">
    <property type="entry name" value="Ald_DH_CS_CYS"/>
</dbReference>
<evidence type="ECO:0000256" key="3">
    <source>
        <dbReference type="ARBA" id="ARBA00024226"/>
    </source>
</evidence>
<feature type="domain" description="Aldehyde dehydrogenase" evidence="7">
    <location>
        <begin position="91"/>
        <end position="406"/>
    </location>
</feature>
<evidence type="ECO:0000256" key="6">
    <source>
        <dbReference type="RuleBase" id="RU003345"/>
    </source>
</evidence>
<dbReference type="AlphaFoldDB" id="A0A0G4M124"/>
<sequence>METALRLELAELWWEQAKSQLASWLQAIPWRSFTAVKVVVAAMAIVFSLWAVREARISEEERTKKYTVPPPKTPADYSTVEETNIKLPGSSAIHCYAPATGQFLGLINPSTPDSIDRALDAAHTAQAKWRATSFHARRNVLRTMLQHILDNQEAICRVACLDSGKTMVDAQMGEILVTVEKLMWTLKHGEKALQPSRRPTNFLMAYKKNEVRYEPLGVVAALVSWNYPFHNLMGPIISSIFAGNGVLVKVSEHTAWSSQYFTSIARGALVVHGHDPGLIQTVACWPQTASHITAHPRIAHLTFIGSKPVCHKVAASAARSLTPLVAELGGKDAAIILDSAAGDLGRIVEILLRGTFQASGQNCIGIERIIATPQVYDQLVEALEPRVRSLRLGPTADVGAMVSDASTVPASSPVCYAPATGQFLGLINPSTPDSIDRALDAAHTAQAKWRATSFHARRNVLRTMLQHILDNQEAICRAACLDSGKTMVDAQMGEILVTAEKLMWTLKHGEKALQPSRRPTNFLMAYKKNEVRYEPLGVVAALVSWNYPFHNLMGPIISSIFAGNGVLVKVSEHTAWSSQYFTSIARGALVVHGHDPGLIQTVACWPQTASHITSHPRIAHLTFIGSKPVCHKVAASAARSLTPLVAELGGKDAAIILDSAAGDLARIVEILLRGTFQASGQNCIGIERIIATPQVYDQLVEALEPRVRSLRLGPTADVGAMVSDASFDRLESLVEAAVKDGARLLAGGQRHAHPDHPKGHYFMPTLLADVTPSMAVANEECFGPIMTLMRAPASTAPSVLAVSNAAHFGLGASDGARLLAGGKRHAHPDHPKGHYFMPTLLAAVTPSMAVANEECFGPIMTLMRAPASTAPSVLAVSNAAPFGLGASVFGSDADPVLLAVVDGLRTGMVAVNDFAVYYAVQLPFGGVGGSGYGRFAGEEGLRGLCNAKSICRDRIGSLGVRTSIPPPVRYPVADQERTWRFARGIVDLGYGLSLGRKGSGLWGMARNA</sequence>
<reference evidence="9" key="1">
    <citation type="submission" date="2015-05" db="EMBL/GenBank/DDBJ databases">
        <authorList>
            <person name="Fogelqvist Johan"/>
        </authorList>
    </citation>
    <scope>NUCLEOTIDE SEQUENCE [LARGE SCALE GENOMIC DNA]</scope>
</reference>
<dbReference type="Proteomes" id="UP000045706">
    <property type="component" value="Unassembled WGS sequence"/>
</dbReference>
<dbReference type="GO" id="GO:0004029">
    <property type="term" value="F:aldehyde dehydrogenase (NAD+) activity"/>
    <property type="evidence" value="ECO:0007669"/>
    <property type="project" value="UniProtKB-EC"/>
</dbReference>
<dbReference type="InterPro" id="IPR016161">
    <property type="entry name" value="Ald_DH/histidinol_DH"/>
</dbReference>
<protein>
    <recommendedName>
        <fullName evidence="3">aldehyde dehydrogenase (NAD(+))</fullName>
        <ecNumber evidence="3">1.2.1.3</ecNumber>
    </recommendedName>
</protein>
<dbReference type="InterPro" id="IPR016163">
    <property type="entry name" value="Ald_DH_C"/>
</dbReference>
<proteinExistence type="inferred from homology"/>
<gene>
    <name evidence="8" type="ORF">BN1723_014066</name>
</gene>
<dbReference type="InterPro" id="IPR015590">
    <property type="entry name" value="Aldehyde_DH_dom"/>
</dbReference>
<accession>A0A0G4M124</accession>
<comment type="similarity">
    <text evidence="1 6">Belongs to the aldehyde dehydrogenase family.</text>
</comment>
<evidence type="ECO:0000256" key="2">
    <source>
        <dbReference type="ARBA" id="ARBA00023002"/>
    </source>
</evidence>
<dbReference type="PANTHER" id="PTHR11699">
    <property type="entry name" value="ALDEHYDE DEHYDROGENASE-RELATED"/>
    <property type="match status" value="1"/>
</dbReference>
<feature type="active site" evidence="5">
    <location>
        <position position="647"/>
    </location>
</feature>
<dbReference type="EMBL" id="CVQI01020668">
    <property type="protein sequence ID" value="CRK27991.1"/>
    <property type="molecule type" value="Genomic_DNA"/>
</dbReference>
<evidence type="ECO:0000259" key="7">
    <source>
        <dbReference type="Pfam" id="PF00171"/>
    </source>
</evidence>
<name>A0A0G4M124_VERLO</name>
<dbReference type="PROSITE" id="PS00687">
    <property type="entry name" value="ALDEHYDE_DEHYDR_GLU"/>
    <property type="match status" value="2"/>
</dbReference>
<dbReference type="InterPro" id="IPR016162">
    <property type="entry name" value="Ald_DH_N"/>
</dbReference>
<dbReference type="Pfam" id="PF00171">
    <property type="entry name" value="Aldedh"/>
    <property type="match status" value="2"/>
</dbReference>
<keyword evidence="2 6" id="KW-0560">Oxidoreductase</keyword>
<dbReference type="Gene3D" id="3.40.605.10">
    <property type="entry name" value="Aldehyde Dehydrogenase, Chain A, domain 1"/>
    <property type="match status" value="2"/>
</dbReference>
<dbReference type="InterPro" id="IPR029510">
    <property type="entry name" value="Ald_DH_CS_GLU"/>
</dbReference>
<evidence type="ECO:0000256" key="4">
    <source>
        <dbReference type="ARBA" id="ARBA00049194"/>
    </source>
</evidence>
<evidence type="ECO:0000256" key="1">
    <source>
        <dbReference type="ARBA" id="ARBA00009986"/>
    </source>
</evidence>
<dbReference type="PROSITE" id="PS00070">
    <property type="entry name" value="ALDEHYDE_DEHYDR_CYS"/>
    <property type="match status" value="2"/>
</dbReference>
<feature type="domain" description="Aldehyde dehydrogenase" evidence="7">
    <location>
        <begin position="415"/>
        <end position="813"/>
    </location>
</feature>
<dbReference type="EC" id="1.2.1.3" evidence="3"/>
<comment type="catalytic activity">
    <reaction evidence="4">
        <text>an aldehyde + NAD(+) + H2O = a carboxylate + NADH + 2 H(+)</text>
        <dbReference type="Rhea" id="RHEA:16185"/>
        <dbReference type="ChEBI" id="CHEBI:15377"/>
        <dbReference type="ChEBI" id="CHEBI:15378"/>
        <dbReference type="ChEBI" id="CHEBI:17478"/>
        <dbReference type="ChEBI" id="CHEBI:29067"/>
        <dbReference type="ChEBI" id="CHEBI:57540"/>
        <dbReference type="ChEBI" id="CHEBI:57945"/>
        <dbReference type="EC" id="1.2.1.3"/>
    </reaction>
</comment>
<feature type="active site" evidence="5">
    <location>
        <position position="327"/>
    </location>
</feature>
<evidence type="ECO:0000313" key="9">
    <source>
        <dbReference type="Proteomes" id="UP000045706"/>
    </source>
</evidence>
<organism evidence="8 9">
    <name type="scientific">Verticillium longisporum</name>
    <name type="common">Verticillium dahliae var. longisporum</name>
    <dbReference type="NCBI Taxonomy" id="100787"/>
    <lineage>
        <taxon>Eukaryota</taxon>
        <taxon>Fungi</taxon>
        <taxon>Dikarya</taxon>
        <taxon>Ascomycota</taxon>
        <taxon>Pezizomycotina</taxon>
        <taxon>Sordariomycetes</taxon>
        <taxon>Hypocreomycetidae</taxon>
        <taxon>Glomerellales</taxon>
        <taxon>Plectosphaerellaceae</taxon>
        <taxon>Verticillium</taxon>
    </lineage>
</organism>
<evidence type="ECO:0000313" key="8">
    <source>
        <dbReference type="EMBL" id="CRK27991.1"/>
    </source>
</evidence>
<evidence type="ECO:0000256" key="5">
    <source>
        <dbReference type="PROSITE-ProRule" id="PRU10007"/>
    </source>
</evidence>